<evidence type="ECO:0000256" key="2">
    <source>
        <dbReference type="ARBA" id="ARBA00004286"/>
    </source>
</evidence>
<name>A0A0P7U0I3_SCLFO</name>
<reference evidence="8 9" key="1">
    <citation type="submission" date="2015-08" db="EMBL/GenBank/DDBJ databases">
        <title>The genome of the Asian arowana (Scleropages formosus).</title>
        <authorList>
            <person name="Tan M.H."/>
            <person name="Gan H.M."/>
            <person name="Croft L.J."/>
            <person name="Austin C.M."/>
        </authorList>
    </citation>
    <scope>NUCLEOTIDE SEQUENCE [LARGE SCALE GENOMIC DNA]</scope>
    <source>
        <strain evidence="8">Aro1</strain>
    </source>
</reference>
<keyword evidence="3" id="KW-0158">Chromosome</keyword>
<dbReference type="STRING" id="113540.ENSSFOP00015021461"/>
<keyword evidence="5" id="KW-0469">Meiosis</keyword>
<dbReference type="InterPro" id="IPR003511">
    <property type="entry name" value="HORMA_dom"/>
</dbReference>
<dbReference type="InterPro" id="IPR036570">
    <property type="entry name" value="HORMA_dom_sf"/>
</dbReference>
<gene>
    <name evidence="8" type="ORF">Z043_121986</name>
</gene>
<evidence type="ECO:0000313" key="9">
    <source>
        <dbReference type="Proteomes" id="UP000034805"/>
    </source>
</evidence>
<feature type="region of interest" description="Disordered" evidence="6">
    <location>
        <begin position="214"/>
        <end position="242"/>
    </location>
</feature>
<evidence type="ECO:0000313" key="8">
    <source>
        <dbReference type="EMBL" id="KPP60042.1"/>
    </source>
</evidence>
<evidence type="ECO:0000256" key="4">
    <source>
        <dbReference type="ARBA" id="ARBA00023242"/>
    </source>
</evidence>
<organism evidence="8 9">
    <name type="scientific">Scleropages formosus</name>
    <name type="common">Asian bonytongue</name>
    <name type="synonym">Osteoglossum formosum</name>
    <dbReference type="NCBI Taxonomy" id="113540"/>
    <lineage>
        <taxon>Eukaryota</taxon>
        <taxon>Metazoa</taxon>
        <taxon>Chordata</taxon>
        <taxon>Craniata</taxon>
        <taxon>Vertebrata</taxon>
        <taxon>Euteleostomi</taxon>
        <taxon>Actinopterygii</taxon>
        <taxon>Neopterygii</taxon>
        <taxon>Teleostei</taxon>
        <taxon>Osteoglossocephala</taxon>
        <taxon>Osteoglossomorpha</taxon>
        <taxon>Osteoglossiformes</taxon>
        <taxon>Osteoglossidae</taxon>
        <taxon>Scleropages</taxon>
    </lineage>
</organism>
<dbReference type="GO" id="GO:0051321">
    <property type="term" value="P:meiotic cell cycle"/>
    <property type="evidence" value="ECO:0007669"/>
    <property type="project" value="UniProtKB-KW"/>
</dbReference>
<evidence type="ECO:0000256" key="3">
    <source>
        <dbReference type="ARBA" id="ARBA00022454"/>
    </source>
</evidence>
<dbReference type="InterPro" id="IPR051294">
    <property type="entry name" value="HORMA_MeioticProgression"/>
</dbReference>
<comment type="caution">
    <text evidence="8">The sequence shown here is derived from an EMBL/GenBank/DDBJ whole genome shotgun (WGS) entry which is preliminary data.</text>
</comment>
<dbReference type="PROSITE" id="PS50815">
    <property type="entry name" value="HORMA"/>
    <property type="match status" value="1"/>
</dbReference>
<keyword evidence="4" id="KW-0539">Nucleus</keyword>
<accession>A0A0P7U0I3</accession>
<dbReference type="GO" id="GO:0005694">
    <property type="term" value="C:chromosome"/>
    <property type="evidence" value="ECO:0007669"/>
    <property type="project" value="UniProtKB-SubCell"/>
</dbReference>
<dbReference type="AlphaFoldDB" id="A0A0P7U0I3"/>
<protein>
    <submittedName>
        <fullName evidence="8">HORMA domain-containing protein 1-like</fullName>
    </submittedName>
</protein>
<dbReference type="Pfam" id="PF02301">
    <property type="entry name" value="HORMA"/>
    <property type="match status" value="2"/>
</dbReference>
<dbReference type="SUPFAM" id="SSF56019">
    <property type="entry name" value="The spindle assembly checkpoint protein mad2"/>
    <property type="match status" value="2"/>
</dbReference>
<dbReference type="Proteomes" id="UP000034805">
    <property type="component" value="Unassembled WGS sequence"/>
</dbReference>
<evidence type="ECO:0000256" key="6">
    <source>
        <dbReference type="SAM" id="MobiDB-lite"/>
    </source>
</evidence>
<dbReference type="EMBL" id="JARO02011210">
    <property type="protein sequence ID" value="KPP60042.1"/>
    <property type="molecule type" value="Genomic_DNA"/>
</dbReference>
<evidence type="ECO:0000259" key="7">
    <source>
        <dbReference type="PROSITE" id="PS50815"/>
    </source>
</evidence>
<feature type="compositionally biased region" description="Basic and acidic residues" evidence="6">
    <location>
        <begin position="232"/>
        <end position="242"/>
    </location>
</feature>
<feature type="non-terminal residue" evidence="8">
    <location>
        <position position="242"/>
    </location>
</feature>
<proteinExistence type="predicted"/>
<evidence type="ECO:0000256" key="1">
    <source>
        <dbReference type="ARBA" id="ARBA00004123"/>
    </source>
</evidence>
<dbReference type="Gene3D" id="3.30.900.10">
    <property type="entry name" value="HORMA domain"/>
    <property type="match status" value="2"/>
</dbReference>
<dbReference type="GO" id="GO:0005634">
    <property type="term" value="C:nucleus"/>
    <property type="evidence" value="ECO:0007669"/>
    <property type="project" value="UniProtKB-SubCell"/>
</dbReference>
<evidence type="ECO:0000256" key="5">
    <source>
        <dbReference type="ARBA" id="ARBA00023254"/>
    </source>
</evidence>
<dbReference type="PANTHER" id="PTHR48225:SF4">
    <property type="entry name" value="ZEBRAFISH TESTIS-EXPRESSED 38"/>
    <property type="match status" value="1"/>
</dbReference>
<comment type="subcellular location">
    <subcellularLocation>
        <location evidence="2">Chromosome</location>
    </subcellularLocation>
    <subcellularLocation>
        <location evidence="1">Nucleus</location>
    </subcellularLocation>
</comment>
<dbReference type="PANTHER" id="PTHR48225">
    <property type="entry name" value="HORMA DOMAIN-CONTAINING PROTEIN 1"/>
    <property type="match status" value="1"/>
</dbReference>
<feature type="domain" description="HORMA" evidence="7">
    <location>
        <begin position="15"/>
        <end position="204"/>
    </location>
</feature>
<sequence>MVWKSLFENELRTREQSEVFVKQMVALAVSSITYLRGIFPEEAYRSRYLEGGLECKHIYTLDKEEGTSGYCGHDEDMSTITRVIGVVTYITESYQFRFKYTAKGPQMDILRNKNVEMQITIEDIKQASMLLVRKLFLLMQNLNVLPDDVFLSMKLYYYDDVTPPKYEPPGFKEGVCDTLWFEGTAVHFKVGDLHTPFHSLKVQVAVQSSRVNKLQKGNDLEETNETSQKHLTNLEELKHRRT</sequence>